<evidence type="ECO:0000313" key="1">
    <source>
        <dbReference type="EMBL" id="QHT81729.1"/>
    </source>
</evidence>
<dbReference type="InterPro" id="IPR054220">
    <property type="entry name" value="DUF6940"/>
</dbReference>
<dbReference type="EMBL" id="MN739989">
    <property type="protein sequence ID" value="QHT81729.1"/>
    <property type="molecule type" value="Genomic_DNA"/>
</dbReference>
<accession>A0A6C0HMK7</accession>
<proteinExistence type="predicted"/>
<reference evidence="1" key="1">
    <citation type="journal article" date="2020" name="Nature">
        <title>Giant virus diversity and host interactions through global metagenomics.</title>
        <authorList>
            <person name="Schulz F."/>
            <person name="Roux S."/>
            <person name="Paez-Espino D."/>
            <person name="Jungbluth S."/>
            <person name="Walsh D.A."/>
            <person name="Denef V.J."/>
            <person name="McMahon K.D."/>
            <person name="Konstantinidis K.T."/>
            <person name="Eloe-Fadrosh E.A."/>
            <person name="Kyrpides N.C."/>
            <person name="Woyke T."/>
        </authorList>
    </citation>
    <scope>NUCLEOTIDE SEQUENCE</scope>
    <source>
        <strain evidence="1">GVMAG-M-3300023184-13</strain>
    </source>
</reference>
<dbReference type="AlphaFoldDB" id="A0A6C0HMK7"/>
<dbReference type="Pfam" id="PF22086">
    <property type="entry name" value="DUF6940"/>
    <property type="match status" value="1"/>
</dbReference>
<organism evidence="1">
    <name type="scientific">viral metagenome</name>
    <dbReference type="NCBI Taxonomy" id="1070528"/>
    <lineage>
        <taxon>unclassified sequences</taxon>
        <taxon>metagenomes</taxon>
        <taxon>organismal metagenomes</taxon>
    </lineage>
</organism>
<protein>
    <submittedName>
        <fullName evidence="1">Uncharacterized protein</fullName>
    </submittedName>
</protein>
<name>A0A6C0HMK7_9ZZZZ</name>
<sequence>MLWSDVLTNWENGITLKYPKNVKGKFQWNTSVLKNDGNVAFTQTFRTNEKLAQIQNKKDFEEYIEKSQNKYVVSFPNLSKDTMLVIPMPIQGKNYATLRDFIDNAPKTQQQEFWKHVAKVAKKFMNEKGKVWISVHGLGVNYTHVRISTRPKYYFDNELKNE</sequence>